<dbReference type="KEGG" id="hpk:Hprae_0969"/>
<evidence type="ECO:0000259" key="2">
    <source>
        <dbReference type="Pfam" id="PF00742"/>
    </source>
</evidence>
<dbReference type="EMBL" id="CP002175">
    <property type="protein sequence ID" value="ADO77123.1"/>
    <property type="molecule type" value="Genomic_DNA"/>
</dbReference>
<keyword evidence="4" id="KW-1185">Reference proteome</keyword>
<proteinExistence type="predicted"/>
<organism evidence="3 4">
    <name type="scientific">Halanaerobium praevalens (strain ATCC 33744 / DSM 2228 / GSL)</name>
    <dbReference type="NCBI Taxonomy" id="572479"/>
    <lineage>
        <taxon>Bacteria</taxon>
        <taxon>Bacillati</taxon>
        <taxon>Bacillota</taxon>
        <taxon>Clostridia</taxon>
        <taxon>Halanaerobiales</taxon>
        <taxon>Halanaerobiaceae</taxon>
        <taxon>Halanaerobium</taxon>
    </lineage>
</organism>
<reference evidence="3 4" key="2">
    <citation type="journal article" date="2011" name="Stand. Genomic Sci.">
        <title>Complete genome sequence of the extremely halophilic Halanaerobium praevalens type strain (GSL).</title>
        <authorList>
            <person name="Ivanova N."/>
            <person name="Sikorski J."/>
            <person name="Chertkov O."/>
            <person name="Nolan M."/>
            <person name="Lucas S."/>
            <person name="Hammon N."/>
            <person name="Deshpande S."/>
            <person name="Cheng J.F."/>
            <person name="Tapia R."/>
            <person name="Han C."/>
            <person name="Goodwin L."/>
            <person name="Pitluck S."/>
            <person name="Huntemann M."/>
            <person name="Liolios K."/>
            <person name="Pagani I."/>
            <person name="Mavromatis K."/>
            <person name="Ovchinikova G."/>
            <person name="Pati A."/>
            <person name="Chen A."/>
            <person name="Palaniappan K."/>
            <person name="Land M."/>
            <person name="Hauser L."/>
            <person name="Brambilla E.M."/>
            <person name="Kannan K.P."/>
            <person name="Rohde M."/>
            <person name="Tindall B.J."/>
            <person name="Goker M."/>
            <person name="Detter J.C."/>
            <person name="Woyke T."/>
            <person name="Bristow J."/>
            <person name="Eisen J.A."/>
            <person name="Markowitz V."/>
            <person name="Hugenholtz P."/>
            <person name="Kyrpides N.C."/>
            <person name="Klenk H.P."/>
            <person name="Lapidus A."/>
        </authorList>
    </citation>
    <scope>NUCLEOTIDE SEQUENCE [LARGE SCALE GENOMIC DNA]</scope>
    <source>
        <strain evidence="4">ATCC 33744 / DSM 2228 / GSL</strain>
    </source>
</reference>
<dbReference type="InterPro" id="IPR001342">
    <property type="entry name" value="HDH_cat"/>
</dbReference>
<dbReference type="PATRIC" id="fig|572479.3.peg.979"/>
<keyword evidence="1" id="KW-0560">Oxidoreductase</keyword>
<dbReference type="AlphaFoldDB" id="E3DRZ9"/>
<protein>
    <recommendedName>
        <fullName evidence="2">Homoserine dehydrogenase catalytic domain-containing protein</fullName>
    </recommendedName>
</protein>
<dbReference type="Gene3D" id="3.40.50.720">
    <property type="entry name" value="NAD(P)-binding Rossmann-like Domain"/>
    <property type="match status" value="1"/>
</dbReference>
<dbReference type="HOGENOM" id="CLU_009116_1_0_9"/>
<reference evidence="4" key="1">
    <citation type="submission" date="2010-10" db="EMBL/GenBank/DDBJ databases">
        <title>The complete genome of Halanaerobium praevalens DSM 2228.</title>
        <authorList>
            <consortium name="US DOE Joint Genome Institute (JGI-PGF)"/>
            <person name="Lucas S."/>
            <person name="Copeland A."/>
            <person name="Lapidus A."/>
            <person name="Glavina del Rio T."/>
            <person name="Dalin E."/>
            <person name="Tice H."/>
            <person name="Bruce D."/>
            <person name="Goodwin L."/>
            <person name="Pitluck S."/>
            <person name="Kyrpides N."/>
            <person name="Mavromatis K."/>
            <person name="Ivanova N."/>
            <person name="Ovchinnikova G."/>
            <person name="Chertkov O."/>
            <person name="Detter J.C."/>
            <person name="Han C."/>
            <person name="Larimer F."/>
            <person name="Land M."/>
            <person name="Hauser L."/>
            <person name="Markowitz V."/>
            <person name="Cheng J.-F."/>
            <person name="Hugenholtz P."/>
            <person name="Woyke T."/>
            <person name="Wu D."/>
            <person name="Tindall B."/>
            <person name="Pomrenke H.G."/>
            <person name="Brambilla E."/>
            <person name="Klenk H.-P."/>
            <person name="Eisen J.A."/>
        </authorList>
    </citation>
    <scope>NUCLEOTIDE SEQUENCE [LARGE SCALE GENOMIC DNA]</scope>
    <source>
        <strain evidence="4">ATCC 33744 / DSM 2228 / GSL</strain>
    </source>
</reference>
<gene>
    <name evidence="3" type="ordered locus">Hprae_0969</name>
</gene>
<dbReference type="Gene3D" id="3.30.70.260">
    <property type="match status" value="1"/>
</dbReference>
<accession>E3DRZ9</accession>
<feature type="domain" description="Homoserine dehydrogenase catalytic" evidence="2">
    <location>
        <begin position="135"/>
        <end position="292"/>
    </location>
</feature>
<evidence type="ECO:0000256" key="1">
    <source>
        <dbReference type="ARBA" id="ARBA00023002"/>
    </source>
</evidence>
<dbReference type="STRING" id="572479.Hprae_0969"/>
<evidence type="ECO:0000313" key="4">
    <source>
        <dbReference type="Proteomes" id="UP000006866"/>
    </source>
</evidence>
<dbReference type="Pfam" id="PF00742">
    <property type="entry name" value="Homoserine_dh"/>
    <property type="match status" value="1"/>
</dbReference>
<evidence type="ECO:0000313" key="3">
    <source>
        <dbReference type="EMBL" id="ADO77123.1"/>
    </source>
</evidence>
<sequence>MLNLALIVKQKSLNSFYSFFETKKDEIRSLIKQKVKIDYIYSENENLFNNSLIKDKSIQITKNYKQILLDQKIDLILELNKSEKSLFFIKEALKNKKDFISTNAEVLANNYSVIKKIEKENQGQVYFSALFSPLPIANLINYCYPLAKLKQLTAIINPNTNYILAKMGENTVSMKETVADFKKTEKISENQELDLEGANSFYKTILLANLIYGISLSPKEFKLNGIKGITSYDLIYADELGYKIKLISMIKRKNKNLYLSIRPHLVAKNSLFATNNKTNSLFEFVFQPDNRVVFEAEKNSNDFYDLLFLDIINAAKNSKQKNELNLTNQIQVADHYDFYDYQANKFYLRLQLEKNKDIIKQIKDIFSEKNLAELILHDNLTETPLMPVVIITKNIQEKKLKKILEEVEKLEGVLTVNNIIPIQVKQ</sequence>
<dbReference type="GO" id="GO:0009088">
    <property type="term" value="P:threonine biosynthetic process"/>
    <property type="evidence" value="ECO:0007669"/>
    <property type="project" value="TreeGrafter"/>
</dbReference>
<dbReference type="SUPFAM" id="SSF55347">
    <property type="entry name" value="Glyceraldehyde-3-phosphate dehydrogenase-like, C-terminal domain"/>
    <property type="match status" value="1"/>
</dbReference>
<dbReference type="Gene3D" id="3.30.360.10">
    <property type="entry name" value="Dihydrodipicolinate Reductase, domain 2"/>
    <property type="match status" value="1"/>
</dbReference>
<dbReference type="PANTHER" id="PTHR43331">
    <property type="entry name" value="HOMOSERINE DEHYDROGENASE"/>
    <property type="match status" value="1"/>
</dbReference>
<dbReference type="OrthoDB" id="2110913at2"/>
<dbReference type="Proteomes" id="UP000006866">
    <property type="component" value="Chromosome"/>
</dbReference>
<dbReference type="GO" id="GO:0004412">
    <property type="term" value="F:homoserine dehydrogenase activity"/>
    <property type="evidence" value="ECO:0007669"/>
    <property type="project" value="TreeGrafter"/>
</dbReference>
<dbReference type="eggNOG" id="COG0460">
    <property type="taxonomic scope" value="Bacteria"/>
</dbReference>
<name>E3DRZ9_HALPG</name>
<dbReference type="PANTHER" id="PTHR43331:SF1">
    <property type="entry name" value="HOMOSERINE DEHYDROGENASE"/>
    <property type="match status" value="1"/>
</dbReference>
<dbReference type="RefSeq" id="WP_014553156.1">
    <property type="nucleotide sequence ID" value="NC_017455.1"/>
</dbReference>